<evidence type="ECO:0000256" key="5">
    <source>
        <dbReference type="RuleBase" id="RU363050"/>
    </source>
</evidence>
<dbReference type="InterPro" id="IPR040457">
    <property type="entry name" value="GCP_C"/>
</dbReference>
<dbReference type="GO" id="GO:0031122">
    <property type="term" value="P:cytoplasmic microtubule organization"/>
    <property type="evidence" value="ECO:0007669"/>
    <property type="project" value="TreeGrafter"/>
</dbReference>
<dbReference type="GO" id="GO:0051225">
    <property type="term" value="P:spindle assembly"/>
    <property type="evidence" value="ECO:0007669"/>
    <property type="project" value="TreeGrafter"/>
</dbReference>
<dbReference type="GO" id="GO:0007020">
    <property type="term" value="P:microtubule nucleation"/>
    <property type="evidence" value="ECO:0007669"/>
    <property type="project" value="InterPro"/>
</dbReference>
<dbReference type="InterPro" id="IPR042241">
    <property type="entry name" value="GCP_C_sf"/>
</dbReference>
<evidence type="ECO:0000256" key="4">
    <source>
        <dbReference type="ARBA" id="ARBA00023212"/>
    </source>
</evidence>
<dbReference type="HOGENOM" id="CLU_1839595_0_0_1"/>
<dbReference type="STRING" id="51511.ENSCSAVP00000001835"/>
<sequence length="140" mass="16359">MALDSILSRSVQSSNFRDSPLIGNLYLSVKQIPPAFDPLDKECLNFFELRYSTPWPCNIVITESSHSKYNLVLKFLLQLKHLIWVLHDVRTQLCRIESGVFPMFKLNASELRFLQIYRHEMHNFVKIIQGYVSTQVPVVF</sequence>
<organism evidence="7 8">
    <name type="scientific">Ciona savignyi</name>
    <name type="common">Pacific transparent sea squirt</name>
    <dbReference type="NCBI Taxonomy" id="51511"/>
    <lineage>
        <taxon>Eukaryota</taxon>
        <taxon>Metazoa</taxon>
        <taxon>Chordata</taxon>
        <taxon>Tunicata</taxon>
        <taxon>Ascidiacea</taxon>
        <taxon>Phlebobranchia</taxon>
        <taxon>Cionidae</taxon>
        <taxon>Ciona</taxon>
    </lineage>
</organism>
<dbReference type="GO" id="GO:0000278">
    <property type="term" value="P:mitotic cell cycle"/>
    <property type="evidence" value="ECO:0007669"/>
    <property type="project" value="TreeGrafter"/>
</dbReference>
<dbReference type="GO" id="GO:0051321">
    <property type="term" value="P:meiotic cell cycle"/>
    <property type="evidence" value="ECO:0007669"/>
    <property type="project" value="TreeGrafter"/>
</dbReference>
<dbReference type="GO" id="GO:0005874">
    <property type="term" value="C:microtubule"/>
    <property type="evidence" value="ECO:0007669"/>
    <property type="project" value="UniProtKB-KW"/>
</dbReference>
<dbReference type="Proteomes" id="UP000007875">
    <property type="component" value="Unassembled WGS sequence"/>
</dbReference>
<evidence type="ECO:0000256" key="1">
    <source>
        <dbReference type="ARBA" id="ARBA00010337"/>
    </source>
</evidence>
<feature type="domain" description="Gamma tubulin complex component C-terminal" evidence="6">
    <location>
        <begin position="2"/>
        <end position="136"/>
    </location>
</feature>
<dbReference type="GO" id="GO:0051011">
    <property type="term" value="F:microtubule minus-end binding"/>
    <property type="evidence" value="ECO:0007669"/>
    <property type="project" value="TreeGrafter"/>
</dbReference>
<keyword evidence="4 5" id="KW-0206">Cytoskeleton</keyword>
<dbReference type="PANTHER" id="PTHR19302:SF70">
    <property type="entry name" value="GAMMA-TUBULIN COMPLEX COMPONENT 6"/>
    <property type="match status" value="1"/>
</dbReference>
<evidence type="ECO:0000256" key="3">
    <source>
        <dbReference type="ARBA" id="ARBA00022701"/>
    </source>
</evidence>
<dbReference type="GO" id="GO:0000922">
    <property type="term" value="C:spindle pole"/>
    <property type="evidence" value="ECO:0007669"/>
    <property type="project" value="InterPro"/>
</dbReference>
<dbReference type="Ensembl" id="ENSCSAVT00000001868.1">
    <property type="protein sequence ID" value="ENSCSAVP00000001835.1"/>
    <property type="gene ID" value="ENSCSAVG00000001072.1"/>
</dbReference>
<protein>
    <recommendedName>
        <fullName evidence="5">Gamma-tubulin complex component</fullName>
    </recommendedName>
</protein>
<dbReference type="PANTHER" id="PTHR19302">
    <property type="entry name" value="GAMMA TUBULIN COMPLEX PROTEIN"/>
    <property type="match status" value="1"/>
</dbReference>
<evidence type="ECO:0000259" key="6">
    <source>
        <dbReference type="Pfam" id="PF04130"/>
    </source>
</evidence>
<evidence type="ECO:0000313" key="8">
    <source>
        <dbReference type="Proteomes" id="UP000007875"/>
    </source>
</evidence>
<comment type="subcellular location">
    <subcellularLocation>
        <location evidence="5">Cytoplasm</location>
        <location evidence="5">Cytoskeleton</location>
        <location evidence="5">Microtubule organizing center</location>
    </subcellularLocation>
</comment>
<dbReference type="InParanoid" id="H2Y937"/>
<keyword evidence="2 5" id="KW-0963">Cytoplasm</keyword>
<accession>H2Y937</accession>
<reference evidence="7" key="2">
    <citation type="submission" date="2025-08" db="UniProtKB">
        <authorList>
            <consortium name="Ensembl"/>
        </authorList>
    </citation>
    <scope>IDENTIFICATION</scope>
</reference>
<dbReference type="GO" id="GO:0043015">
    <property type="term" value="F:gamma-tubulin binding"/>
    <property type="evidence" value="ECO:0007669"/>
    <property type="project" value="InterPro"/>
</dbReference>
<dbReference type="eggNOG" id="KOG2000">
    <property type="taxonomic scope" value="Eukaryota"/>
</dbReference>
<reference evidence="8" key="1">
    <citation type="submission" date="2003-08" db="EMBL/GenBank/DDBJ databases">
        <authorList>
            <person name="Birren B."/>
            <person name="Nusbaum C."/>
            <person name="Abebe A."/>
            <person name="Abouelleil A."/>
            <person name="Adekoya E."/>
            <person name="Ait-zahra M."/>
            <person name="Allen N."/>
            <person name="Allen T."/>
            <person name="An P."/>
            <person name="Anderson M."/>
            <person name="Anderson S."/>
            <person name="Arachchi H."/>
            <person name="Armbruster J."/>
            <person name="Bachantsang P."/>
            <person name="Baldwin J."/>
            <person name="Barry A."/>
            <person name="Bayul T."/>
            <person name="Blitshsteyn B."/>
            <person name="Bloom T."/>
            <person name="Blye J."/>
            <person name="Boguslavskiy L."/>
            <person name="Borowsky M."/>
            <person name="Boukhgalter B."/>
            <person name="Brunache A."/>
            <person name="Butler J."/>
            <person name="Calixte N."/>
            <person name="Calvo S."/>
            <person name="Camarata J."/>
            <person name="Campo K."/>
            <person name="Chang J."/>
            <person name="Cheshatsang Y."/>
            <person name="Citroen M."/>
            <person name="Collymore A."/>
            <person name="Considine T."/>
            <person name="Cook A."/>
            <person name="Cooke P."/>
            <person name="Corum B."/>
            <person name="Cuomo C."/>
            <person name="David R."/>
            <person name="Dawoe T."/>
            <person name="Degray S."/>
            <person name="Dodge S."/>
            <person name="Dooley K."/>
            <person name="Dorje P."/>
            <person name="Dorjee K."/>
            <person name="Dorris L."/>
            <person name="Duffey N."/>
            <person name="Dupes A."/>
            <person name="Elkins T."/>
            <person name="Engels R."/>
            <person name="Erickson J."/>
            <person name="Farina A."/>
            <person name="Faro S."/>
            <person name="Ferreira P."/>
            <person name="Fischer H."/>
            <person name="Fitzgerald M."/>
            <person name="Foley K."/>
            <person name="Gage D."/>
            <person name="Galagan J."/>
            <person name="Gearin G."/>
            <person name="Gnerre S."/>
            <person name="Gnirke A."/>
            <person name="Goyette A."/>
            <person name="Graham J."/>
            <person name="Grandbois E."/>
            <person name="Gyaltsen K."/>
            <person name="Hafez N."/>
            <person name="Hagopian D."/>
            <person name="Hagos B."/>
            <person name="Hall J."/>
            <person name="Hatcher B."/>
            <person name="Heller A."/>
            <person name="Higgins H."/>
            <person name="Honan T."/>
            <person name="Horn A."/>
            <person name="Houde N."/>
            <person name="Hughes L."/>
            <person name="Hulme W."/>
            <person name="Husby E."/>
            <person name="Iliev I."/>
            <person name="Jaffe D."/>
            <person name="Jones C."/>
            <person name="Kamal M."/>
            <person name="Kamat A."/>
            <person name="Kamvysselis M."/>
            <person name="Karlsson E."/>
            <person name="Kells C."/>
            <person name="Kieu A."/>
            <person name="Kisner P."/>
            <person name="Kodira C."/>
            <person name="Kulbokas E."/>
            <person name="Labutti K."/>
            <person name="Lama D."/>
            <person name="Landers T."/>
            <person name="Leger J."/>
            <person name="Levine S."/>
            <person name="Lewis D."/>
            <person name="Lewis T."/>
            <person name="Lindblad-toh K."/>
            <person name="Liu X."/>
            <person name="Lokyitsang T."/>
            <person name="Lokyitsang Y."/>
            <person name="Lucien O."/>
            <person name="Lui A."/>
            <person name="Ma L.J."/>
            <person name="Mabbitt R."/>
            <person name="Macdonald J."/>
            <person name="Maclean C."/>
            <person name="Major J."/>
            <person name="Manning J."/>
            <person name="Marabella R."/>
            <person name="Maru K."/>
            <person name="Matthews C."/>
            <person name="Mauceli E."/>
            <person name="Mccarthy M."/>
            <person name="Mcdonough S."/>
            <person name="Mcghee T."/>
            <person name="Meldrim J."/>
            <person name="Meneus L."/>
            <person name="Mesirov J."/>
            <person name="Mihalev A."/>
            <person name="Mihova T."/>
            <person name="Mikkelsen T."/>
            <person name="Mlenga V."/>
            <person name="Moru K."/>
            <person name="Mozes J."/>
            <person name="Mulrain L."/>
            <person name="Munson G."/>
            <person name="Naylor J."/>
            <person name="Newes C."/>
            <person name="Nguyen C."/>
            <person name="Nguyen N."/>
            <person name="Nguyen T."/>
            <person name="Nicol R."/>
            <person name="Nielsen C."/>
            <person name="Nizzari M."/>
            <person name="Norbu C."/>
            <person name="Norbu N."/>
            <person name="O'donnell P."/>
            <person name="Okoawo O."/>
            <person name="O'leary S."/>
            <person name="Omotosho B."/>
            <person name="O'neill K."/>
            <person name="Osman S."/>
            <person name="Parker S."/>
            <person name="Perrin D."/>
            <person name="Phunkhang P."/>
            <person name="Piqani B."/>
            <person name="Purcell S."/>
            <person name="Rachupka T."/>
            <person name="Ramasamy U."/>
            <person name="Rameau R."/>
            <person name="Ray V."/>
            <person name="Raymond C."/>
            <person name="Retta R."/>
            <person name="Richardson S."/>
            <person name="Rise C."/>
            <person name="Rodriguez J."/>
            <person name="Rogers J."/>
            <person name="Rogov P."/>
            <person name="Rutman M."/>
            <person name="Schupbach R."/>
            <person name="Seaman C."/>
            <person name="Settipalli S."/>
            <person name="Sharpe T."/>
            <person name="Sheridan J."/>
            <person name="Sherpa N."/>
            <person name="Shi J."/>
            <person name="Smirnov S."/>
            <person name="Smith C."/>
            <person name="Sougnez C."/>
            <person name="Spencer B."/>
            <person name="Stalker J."/>
            <person name="Stange-thomann N."/>
            <person name="Stavropoulos S."/>
            <person name="Stetson K."/>
            <person name="Stone C."/>
            <person name="Stone S."/>
            <person name="Stubbs M."/>
            <person name="Talamas J."/>
            <person name="Tchuinga P."/>
            <person name="Tenzing P."/>
            <person name="Tesfaye S."/>
            <person name="Theodore J."/>
            <person name="Thoulutsang Y."/>
            <person name="Topham K."/>
            <person name="Towey S."/>
            <person name="Tsamla T."/>
            <person name="Tsomo N."/>
            <person name="Vallee D."/>
            <person name="Vassiliev H."/>
            <person name="Venkataraman V."/>
            <person name="Vinson J."/>
            <person name="Vo A."/>
            <person name="Wade C."/>
            <person name="Wang S."/>
            <person name="Wangchuk T."/>
            <person name="Wangdi T."/>
            <person name="Whittaker C."/>
            <person name="Wilkinson J."/>
            <person name="Wu Y."/>
            <person name="Wyman D."/>
            <person name="Yadav S."/>
            <person name="Yang S."/>
            <person name="Yang X."/>
            <person name="Yeager S."/>
            <person name="Yee E."/>
            <person name="Young G."/>
            <person name="Zainoun J."/>
            <person name="Zembeck L."/>
            <person name="Zimmer A."/>
            <person name="Zody M."/>
            <person name="Lander E."/>
        </authorList>
    </citation>
    <scope>NUCLEOTIDE SEQUENCE [LARGE SCALE GENOMIC DNA]</scope>
</reference>
<dbReference type="GeneTree" id="ENSGT00940000157810"/>
<evidence type="ECO:0000256" key="2">
    <source>
        <dbReference type="ARBA" id="ARBA00022490"/>
    </source>
</evidence>
<dbReference type="Pfam" id="PF04130">
    <property type="entry name" value="GCP_C_terminal"/>
    <property type="match status" value="1"/>
</dbReference>
<dbReference type="AlphaFoldDB" id="H2Y937"/>
<dbReference type="GO" id="GO:0005813">
    <property type="term" value="C:centrosome"/>
    <property type="evidence" value="ECO:0007669"/>
    <property type="project" value="UniProtKB-ARBA"/>
</dbReference>
<evidence type="ECO:0000313" key="7">
    <source>
        <dbReference type="Ensembl" id="ENSCSAVP00000001835.1"/>
    </source>
</evidence>
<keyword evidence="8" id="KW-1185">Reference proteome</keyword>
<keyword evidence="3 5" id="KW-0493">Microtubule</keyword>
<proteinExistence type="inferred from homology"/>
<dbReference type="GO" id="GO:0000930">
    <property type="term" value="C:gamma-tubulin complex"/>
    <property type="evidence" value="ECO:0007669"/>
    <property type="project" value="TreeGrafter"/>
</dbReference>
<name>H2Y937_CIOSA</name>
<reference evidence="7" key="3">
    <citation type="submission" date="2025-09" db="UniProtKB">
        <authorList>
            <consortium name="Ensembl"/>
        </authorList>
    </citation>
    <scope>IDENTIFICATION</scope>
</reference>
<comment type="similarity">
    <text evidence="1 5">Belongs to the TUBGCP family.</text>
</comment>
<dbReference type="InterPro" id="IPR007259">
    <property type="entry name" value="GCP"/>
</dbReference>
<dbReference type="Gene3D" id="1.20.120.1900">
    <property type="entry name" value="Gamma-tubulin complex, C-terminal domain"/>
    <property type="match status" value="1"/>
</dbReference>